<dbReference type="Proteomes" id="UP001212841">
    <property type="component" value="Unassembled WGS sequence"/>
</dbReference>
<feature type="compositionally biased region" description="Polar residues" evidence="5">
    <location>
        <begin position="124"/>
        <end position="139"/>
    </location>
</feature>
<dbReference type="InterPro" id="IPR051885">
    <property type="entry name" value="CC_CF"/>
</dbReference>
<proteinExistence type="predicted"/>
<feature type="compositionally biased region" description="Low complexity" evidence="5">
    <location>
        <begin position="20"/>
        <end position="32"/>
    </location>
</feature>
<feature type="compositionally biased region" description="Polar residues" evidence="5">
    <location>
        <begin position="1"/>
        <end position="19"/>
    </location>
</feature>
<dbReference type="PANTHER" id="PTHR15654">
    <property type="entry name" value="COILED-COIL DOMAIN-CONTAINING PROTEIN 113-RELATED"/>
    <property type="match status" value="1"/>
</dbReference>
<keyword evidence="8" id="KW-1185">Reference proteome</keyword>
<evidence type="ECO:0000256" key="5">
    <source>
        <dbReference type="SAM" id="MobiDB-lite"/>
    </source>
</evidence>
<dbReference type="AlphaFoldDB" id="A0AAD5WX12"/>
<evidence type="ECO:0000256" key="1">
    <source>
        <dbReference type="ARBA" id="ARBA00004138"/>
    </source>
</evidence>
<dbReference type="GO" id="GO:0060271">
    <property type="term" value="P:cilium assembly"/>
    <property type="evidence" value="ECO:0007669"/>
    <property type="project" value="TreeGrafter"/>
</dbReference>
<protein>
    <submittedName>
        <fullName evidence="7">Coiled-coil domain-containing protein 96</fullName>
    </submittedName>
</protein>
<evidence type="ECO:0000256" key="4">
    <source>
        <dbReference type="SAM" id="Coils"/>
    </source>
</evidence>
<dbReference type="EMBL" id="JADGJD010001929">
    <property type="protein sequence ID" value="KAJ3036527.1"/>
    <property type="molecule type" value="Genomic_DNA"/>
</dbReference>
<evidence type="ECO:0000313" key="8">
    <source>
        <dbReference type="Proteomes" id="UP001212841"/>
    </source>
</evidence>
<gene>
    <name evidence="7" type="primary">CCDC96</name>
    <name evidence="7" type="ORF">HK097_003813</name>
</gene>
<feature type="compositionally biased region" description="Low complexity" evidence="5">
    <location>
        <begin position="98"/>
        <end position="116"/>
    </location>
</feature>
<evidence type="ECO:0000256" key="2">
    <source>
        <dbReference type="ARBA" id="ARBA00023054"/>
    </source>
</evidence>
<name>A0AAD5WX12_9FUNG</name>
<reference evidence="7" key="1">
    <citation type="submission" date="2020-05" db="EMBL/GenBank/DDBJ databases">
        <title>Phylogenomic resolution of chytrid fungi.</title>
        <authorList>
            <person name="Stajich J.E."/>
            <person name="Amses K."/>
            <person name="Simmons R."/>
            <person name="Seto K."/>
            <person name="Myers J."/>
            <person name="Bonds A."/>
            <person name="Quandt C.A."/>
            <person name="Barry K."/>
            <person name="Liu P."/>
            <person name="Grigoriev I."/>
            <person name="Longcore J.E."/>
            <person name="James T.Y."/>
        </authorList>
    </citation>
    <scope>NUCLEOTIDE SEQUENCE</scope>
    <source>
        <strain evidence="7">JEL0318</strain>
    </source>
</reference>
<feature type="compositionally biased region" description="Polar residues" evidence="5">
    <location>
        <begin position="62"/>
        <end position="87"/>
    </location>
</feature>
<dbReference type="InterPro" id="IPR025254">
    <property type="entry name" value="CCDC113/CCDC96_CC"/>
</dbReference>
<feature type="domain" description="CCDC113/CCDC96 coiled-coil" evidence="6">
    <location>
        <begin position="478"/>
        <end position="647"/>
    </location>
</feature>
<keyword evidence="3" id="KW-0966">Cell projection</keyword>
<keyword evidence="2 4" id="KW-0175">Coiled coil</keyword>
<feature type="non-terminal residue" evidence="7">
    <location>
        <position position="1"/>
    </location>
</feature>
<organism evidence="7 8">
    <name type="scientific">Rhizophlyctis rosea</name>
    <dbReference type="NCBI Taxonomy" id="64517"/>
    <lineage>
        <taxon>Eukaryota</taxon>
        <taxon>Fungi</taxon>
        <taxon>Fungi incertae sedis</taxon>
        <taxon>Chytridiomycota</taxon>
        <taxon>Chytridiomycota incertae sedis</taxon>
        <taxon>Chytridiomycetes</taxon>
        <taxon>Rhizophlyctidales</taxon>
        <taxon>Rhizophlyctidaceae</taxon>
        <taxon>Rhizophlyctis</taxon>
    </lineage>
</organism>
<comment type="subcellular location">
    <subcellularLocation>
        <location evidence="1">Cell projection</location>
        <location evidence="1">Cilium</location>
    </subcellularLocation>
</comment>
<feature type="compositionally biased region" description="Polar residues" evidence="5">
    <location>
        <begin position="33"/>
        <end position="51"/>
    </location>
</feature>
<feature type="coiled-coil region" evidence="4">
    <location>
        <begin position="424"/>
        <end position="451"/>
    </location>
</feature>
<feature type="compositionally biased region" description="Low complexity" evidence="5">
    <location>
        <begin position="145"/>
        <end position="165"/>
    </location>
</feature>
<dbReference type="Pfam" id="PF13870">
    <property type="entry name" value="CCDC113_CCDC96_CC"/>
    <property type="match status" value="1"/>
</dbReference>
<dbReference type="GO" id="GO:0036064">
    <property type="term" value="C:ciliary basal body"/>
    <property type="evidence" value="ECO:0007669"/>
    <property type="project" value="TreeGrafter"/>
</dbReference>
<comment type="caution">
    <text evidence="7">The sequence shown here is derived from an EMBL/GenBank/DDBJ whole genome shotgun (WGS) entry which is preliminary data.</text>
</comment>
<evidence type="ECO:0000313" key="7">
    <source>
        <dbReference type="EMBL" id="KAJ3036527.1"/>
    </source>
</evidence>
<feature type="compositionally biased region" description="Polar residues" evidence="5">
    <location>
        <begin position="245"/>
        <end position="257"/>
    </location>
</feature>
<feature type="compositionally biased region" description="Basic and acidic residues" evidence="5">
    <location>
        <begin position="267"/>
        <end position="281"/>
    </location>
</feature>
<accession>A0AAD5WX12</accession>
<feature type="region of interest" description="Disordered" evidence="5">
    <location>
        <begin position="1"/>
        <end position="210"/>
    </location>
</feature>
<feature type="region of interest" description="Disordered" evidence="5">
    <location>
        <begin position="234"/>
        <end position="294"/>
    </location>
</feature>
<evidence type="ECO:0000256" key="3">
    <source>
        <dbReference type="ARBA" id="ARBA00023273"/>
    </source>
</evidence>
<feature type="coiled-coil region" evidence="4">
    <location>
        <begin position="491"/>
        <end position="547"/>
    </location>
</feature>
<feature type="coiled-coil region" evidence="4">
    <location>
        <begin position="583"/>
        <end position="610"/>
    </location>
</feature>
<evidence type="ECO:0000259" key="6">
    <source>
        <dbReference type="Pfam" id="PF13870"/>
    </source>
</evidence>
<dbReference type="PANTHER" id="PTHR15654:SF1">
    <property type="entry name" value="COILED-COIL DOMAIN-CONTAINING PROTEIN 96"/>
    <property type="match status" value="1"/>
</dbReference>
<dbReference type="GO" id="GO:0005930">
    <property type="term" value="C:axoneme"/>
    <property type="evidence" value="ECO:0007669"/>
    <property type="project" value="TreeGrafter"/>
</dbReference>
<sequence length="662" mass="72973">MSESTPEQNTALAASVTNLSKSKPPSRAASKSNLATSRAASKNNLTGSRATSRADVTASRVALNTGTGSRAASKSNLTDTPSRSPSTGEAPPTATDVPPAEAEASPAPDPQSSSQPTGAASPLQDISSDSTQPDTQQPLTDAEADALSSTTLQTSLDTTAQSLTAPYPTSTQLTEDEDTEFSLSYGPETVFLPHTKKVLDSPLPGEESDYDLYNDEDHPYHSIPQGGFTFVNTDYTHDPDDPNLFQFSSISHNTSQTGEEEDDLADEEVRRSLRNKEDPDGSRTPILRPSSPSGPVVIVPVTVLQTESGDGVVGGEVVGGGAGGLVEREGLVGVSEMVVQEGIDRDELILSIKGLLDEKDKLKGRNGWLQNKLGEYFRRKRTDETRDTEKPPTDLEHRYTLSLQTLSTLHETLLALNTTNEKTRSDLRSRLSEKLSEAENKSEEFQKFKKQIALGAENSRTGKGIQGSVLEGLEGMEERKEQEVVSVRLENIKLRNKLRRHEALLKQKEELADGLHLIDFEQLKIENQTYNEKIEERNEELLKLRRKITTIVHLLTHVKEKLQFVQSENTSLQSLLSSLDAQVSQQRDTLPQQKQQRDRLRNENVEMRRRNGLVGNRGLLRDFEGKVDASTALQKRLEELKALHGGLVREMVVTKRRIQKAQ</sequence>